<dbReference type="EMBL" id="CARXXK010001014">
    <property type="protein sequence ID" value="CAI6371573.1"/>
    <property type="molecule type" value="Genomic_DNA"/>
</dbReference>
<dbReference type="Proteomes" id="UP001160148">
    <property type="component" value="Unassembled WGS sequence"/>
</dbReference>
<dbReference type="AlphaFoldDB" id="A0AAV0XT83"/>
<organism evidence="1 2">
    <name type="scientific">Macrosiphum euphorbiae</name>
    <name type="common">potato aphid</name>
    <dbReference type="NCBI Taxonomy" id="13131"/>
    <lineage>
        <taxon>Eukaryota</taxon>
        <taxon>Metazoa</taxon>
        <taxon>Ecdysozoa</taxon>
        <taxon>Arthropoda</taxon>
        <taxon>Hexapoda</taxon>
        <taxon>Insecta</taxon>
        <taxon>Pterygota</taxon>
        <taxon>Neoptera</taxon>
        <taxon>Paraneoptera</taxon>
        <taxon>Hemiptera</taxon>
        <taxon>Sternorrhyncha</taxon>
        <taxon>Aphidomorpha</taxon>
        <taxon>Aphidoidea</taxon>
        <taxon>Aphididae</taxon>
        <taxon>Macrosiphini</taxon>
        <taxon>Macrosiphum</taxon>
    </lineage>
</organism>
<protein>
    <recommendedName>
        <fullName evidence="3">Reverse transcriptase</fullName>
    </recommendedName>
</protein>
<evidence type="ECO:0000313" key="2">
    <source>
        <dbReference type="Proteomes" id="UP001160148"/>
    </source>
</evidence>
<evidence type="ECO:0008006" key="3">
    <source>
        <dbReference type="Google" id="ProtNLM"/>
    </source>
</evidence>
<accession>A0AAV0XT83</accession>
<name>A0AAV0XT83_9HEMI</name>
<proteinExistence type="predicted"/>
<reference evidence="1 2" key="1">
    <citation type="submission" date="2023-01" db="EMBL/GenBank/DDBJ databases">
        <authorList>
            <person name="Whitehead M."/>
        </authorList>
    </citation>
    <scope>NUCLEOTIDE SEQUENCE [LARGE SCALE GENOMIC DNA]</scope>
</reference>
<evidence type="ECO:0000313" key="1">
    <source>
        <dbReference type="EMBL" id="CAI6371573.1"/>
    </source>
</evidence>
<keyword evidence="2" id="KW-1185">Reference proteome</keyword>
<comment type="caution">
    <text evidence="1">The sequence shown here is derived from an EMBL/GenBank/DDBJ whole genome shotgun (WGS) entry which is preliminary data.</text>
</comment>
<sequence length="131" mass="15392">MNIWQTRYDSSEKGNWTKKMIPSVQARCSLPLKLDHYTTQFLTGHGDFRAKLSSFKLVNDPICGCDRKPEMVTHVLRFCPRTLTARNTLKQVLREEDEAWPPRNGVFLRTKRTYEALRTFSREVLSNRSDR</sequence>
<gene>
    <name evidence="1" type="ORF">MEUPH1_LOCUS25564</name>
</gene>